<organism evidence="1">
    <name type="scientific">hydrocarbon metagenome</name>
    <dbReference type="NCBI Taxonomy" id="938273"/>
    <lineage>
        <taxon>unclassified sequences</taxon>
        <taxon>metagenomes</taxon>
        <taxon>ecological metagenomes</taxon>
    </lineage>
</organism>
<reference evidence="1" key="1">
    <citation type="journal article" date="2015" name="Proc. Natl. Acad. Sci. U.S.A.">
        <title>Networks of energetic and metabolic interactions define dynamics in microbial communities.</title>
        <authorList>
            <person name="Embree M."/>
            <person name="Liu J.K."/>
            <person name="Al-Bassam M.M."/>
            <person name="Zengler K."/>
        </authorList>
    </citation>
    <scope>NUCLEOTIDE SEQUENCE</scope>
</reference>
<protein>
    <submittedName>
        <fullName evidence="1">Uncharacterized protein</fullName>
    </submittedName>
</protein>
<comment type="caution">
    <text evidence="1">The sequence shown here is derived from an EMBL/GenBank/DDBJ whole genome shotgun (WGS) entry which is preliminary data.</text>
</comment>
<gene>
    <name evidence="1" type="ORF">ASZ90_008979</name>
</gene>
<sequence>MQTYRLADMLHAFVRHSLLREDASPDAAVAPALSVIMYQHHASIPG</sequence>
<dbReference type="EMBL" id="LNQE01001081">
    <property type="protein sequence ID" value="KUG21264.1"/>
    <property type="molecule type" value="Genomic_DNA"/>
</dbReference>
<evidence type="ECO:0000313" key="1">
    <source>
        <dbReference type="EMBL" id="KUG21264.1"/>
    </source>
</evidence>
<accession>A0A0W8FK33</accession>
<name>A0A0W8FK33_9ZZZZ</name>
<dbReference type="AlphaFoldDB" id="A0A0W8FK33"/>
<proteinExistence type="predicted"/>